<sequence length="297" mass="34549">MHLALKKEVEEKARGHFILNTQTDKVNFWKSKHLDLMACLRASYVNHAFSKHAHREFAIGVIEDGVEGFYYKGEIQFARKNNLVIINPEEVHTGYPANTCGYTYRMIYPEKKLIEEILGIEHTAKNHLFFKKVLISDPEIVYLFLDLHYTLEYSDSELEQKEKFIRFFSMLLQGFAEKSWNHVKESTLPQQRIQRVKDYIHECYDEDITLSTLARISGLSEFQFSRTFSKQCGISPHVYLSQIRMEKAKKLLDNGITIAEVAVAVGFVDQSHFSRRFKKIFGITPGQYVAASKDVQY</sequence>
<dbReference type="PRINTS" id="PR00032">
    <property type="entry name" value="HTHARAC"/>
</dbReference>
<keyword evidence="4" id="KW-0804">Transcription</keyword>
<dbReference type="InterPro" id="IPR018062">
    <property type="entry name" value="HTH_AraC-typ_CS"/>
</dbReference>
<dbReference type="Proteomes" id="UP000245624">
    <property type="component" value="Unassembled WGS sequence"/>
</dbReference>
<dbReference type="PANTHER" id="PTHR46796:SF2">
    <property type="entry name" value="TRANSCRIPTIONAL REGULATORY PROTEIN"/>
    <property type="match status" value="1"/>
</dbReference>
<evidence type="ECO:0000256" key="4">
    <source>
        <dbReference type="ARBA" id="ARBA00023163"/>
    </source>
</evidence>
<proteinExistence type="predicted"/>
<reference evidence="6 7" key="1">
    <citation type="submission" date="2018-05" db="EMBL/GenBank/DDBJ databases">
        <title>Genomic analysis of Gracilibacillus dipsosauri DD1 reveals novel features of a salt-tolerant amylase.</title>
        <authorList>
            <person name="Deutch C.E."/>
            <person name="Yang S."/>
        </authorList>
    </citation>
    <scope>NUCLEOTIDE SEQUENCE [LARGE SCALE GENOMIC DNA]</scope>
    <source>
        <strain evidence="6 7">DD1</strain>
    </source>
</reference>
<keyword evidence="2" id="KW-0238">DNA-binding</keyword>
<name>A0A317KTN6_9BACI</name>
<dbReference type="SUPFAM" id="SSF46689">
    <property type="entry name" value="Homeodomain-like"/>
    <property type="match status" value="2"/>
</dbReference>
<dbReference type="PANTHER" id="PTHR46796">
    <property type="entry name" value="HTH-TYPE TRANSCRIPTIONAL ACTIVATOR RHAS-RELATED"/>
    <property type="match status" value="1"/>
</dbReference>
<dbReference type="GO" id="GO:0003700">
    <property type="term" value="F:DNA-binding transcription factor activity"/>
    <property type="evidence" value="ECO:0007669"/>
    <property type="project" value="InterPro"/>
</dbReference>
<evidence type="ECO:0000259" key="5">
    <source>
        <dbReference type="PROSITE" id="PS01124"/>
    </source>
</evidence>
<dbReference type="InterPro" id="IPR020449">
    <property type="entry name" value="Tscrpt_reg_AraC-type_HTH"/>
</dbReference>
<gene>
    <name evidence="6" type="ORF">DLJ74_19915</name>
</gene>
<dbReference type="EMBL" id="QGTD01000021">
    <property type="protein sequence ID" value="PWU66676.1"/>
    <property type="molecule type" value="Genomic_DNA"/>
</dbReference>
<dbReference type="AlphaFoldDB" id="A0A317KTN6"/>
<evidence type="ECO:0000256" key="1">
    <source>
        <dbReference type="ARBA" id="ARBA00023015"/>
    </source>
</evidence>
<dbReference type="InterPro" id="IPR018060">
    <property type="entry name" value="HTH_AraC"/>
</dbReference>
<protein>
    <submittedName>
        <fullName evidence="6">AraC family transcriptional regulator</fullName>
    </submittedName>
</protein>
<feature type="domain" description="HTH araC/xylS-type" evidence="5">
    <location>
        <begin position="194"/>
        <end position="291"/>
    </location>
</feature>
<organism evidence="6 7">
    <name type="scientific">Gracilibacillus dipsosauri</name>
    <dbReference type="NCBI Taxonomy" id="178340"/>
    <lineage>
        <taxon>Bacteria</taxon>
        <taxon>Bacillati</taxon>
        <taxon>Bacillota</taxon>
        <taxon>Bacilli</taxon>
        <taxon>Bacillales</taxon>
        <taxon>Bacillaceae</taxon>
        <taxon>Gracilibacillus</taxon>
    </lineage>
</organism>
<dbReference type="PROSITE" id="PS00041">
    <property type="entry name" value="HTH_ARAC_FAMILY_1"/>
    <property type="match status" value="1"/>
</dbReference>
<evidence type="ECO:0000313" key="6">
    <source>
        <dbReference type="EMBL" id="PWU66676.1"/>
    </source>
</evidence>
<dbReference type="InterPro" id="IPR037923">
    <property type="entry name" value="HTH-like"/>
</dbReference>
<dbReference type="Gene3D" id="1.10.10.60">
    <property type="entry name" value="Homeodomain-like"/>
    <property type="match status" value="2"/>
</dbReference>
<comment type="caution">
    <text evidence="6">The sequence shown here is derived from an EMBL/GenBank/DDBJ whole genome shotgun (WGS) entry which is preliminary data.</text>
</comment>
<evidence type="ECO:0000256" key="3">
    <source>
        <dbReference type="ARBA" id="ARBA00023159"/>
    </source>
</evidence>
<accession>A0A317KTN6</accession>
<dbReference type="GO" id="GO:0043565">
    <property type="term" value="F:sequence-specific DNA binding"/>
    <property type="evidence" value="ECO:0007669"/>
    <property type="project" value="InterPro"/>
</dbReference>
<dbReference type="PROSITE" id="PS01124">
    <property type="entry name" value="HTH_ARAC_FAMILY_2"/>
    <property type="match status" value="1"/>
</dbReference>
<dbReference type="InterPro" id="IPR003313">
    <property type="entry name" value="AraC-bd"/>
</dbReference>
<dbReference type="SUPFAM" id="SSF51215">
    <property type="entry name" value="Regulatory protein AraC"/>
    <property type="match status" value="1"/>
</dbReference>
<keyword evidence="1" id="KW-0805">Transcription regulation</keyword>
<keyword evidence="3" id="KW-0010">Activator</keyword>
<dbReference type="InterPro" id="IPR009057">
    <property type="entry name" value="Homeodomain-like_sf"/>
</dbReference>
<dbReference type="Pfam" id="PF12833">
    <property type="entry name" value="HTH_18"/>
    <property type="match status" value="1"/>
</dbReference>
<evidence type="ECO:0000313" key="7">
    <source>
        <dbReference type="Proteomes" id="UP000245624"/>
    </source>
</evidence>
<dbReference type="InterPro" id="IPR050204">
    <property type="entry name" value="AraC_XylS_family_regulators"/>
</dbReference>
<dbReference type="Pfam" id="PF02311">
    <property type="entry name" value="AraC_binding"/>
    <property type="match status" value="1"/>
</dbReference>
<evidence type="ECO:0000256" key="2">
    <source>
        <dbReference type="ARBA" id="ARBA00023125"/>
    </source>
</evidence>
<dbReference type="OrthoDB" id="183331at2"/>
<keyword evidence="7" id="KW-1185">Reference proteome</keyword>
<dbReference type="SMART" id="SM00342">
    <property type="entry name" value="HTH_ARAC"/>
    <property type="match status" value="1"/>
</dbReference>